<sequence length="128" mass="14171">MLCHKKSCQLCNFAEDGSLYGAAALLLDGVRENCPLCVSRLVTCVVSQAGGFKNVPVWLKTSHPHFNLSCRSLSTPFSLDAPPHAVVDLLVKRELLWSEARSVTFSFMHDCFSSINISAGRHQQHRLD</sequence>
<name>A0A4Z2HCN7_9TELE</name>
<protein>
    <submittedName>
        <fullName evidence="1">Uncharacterized protein</fullName>
    </submittedName>
</protein>
<reference evidence="1 2" key="1">
    <citation type="submission" date="2019-03" db="EMBL/GenBank/DDBJ databases">
        <title>First draft genome of Liparis tanakae, snailfish: a comprehensive survey of snailfish specific genes.</title>
        <authorList>
            <person name="Kim W."/>
            <person name="Song I."/>
            <person name="Jeong J.-H."/>
            <person name="Kim D."/>
            <person name="Kim S."/>
            <person name="Ryu S."/>
            <person name="Song J.Y."/>
            <person name="Lee S.K."/>
        </authorList>
    </citation>
    <scope>NUCLEOTIDE SEQUENCE [LARGE SCALE GENOMIC DNA]</scope>
    <source>
        <tissue evidence="1">Muscle</tissue>
    </source>
</reference>
<dbReference type="Proteomes" id="UP000314294">
    <property type="component" value="Unassembled WGS sequence"/>
</dbReference>
<evidence type="ECO:0000313" key="1">
    <source>
        <dbReference type="EMBL" id="TNN62542.1"/>
    </source>
</evidence>
<evidence type="ECO:0000313" key="2">
    <source>
        <dbReference type="Proteomes" id="UP000314294"/>
    </source>
</evidence>
<comment type="caution">
    <text evidence="1">The sequence shown here is derived from an EMBL/GenBank/DDBJ whole genome shotgun (WGS) entry which is preliminary data.</text>
</comment>
<proteinExistence type="predicted"/>
<gene>
    <name evidence="1" type="ORF">EYF80_027245</name>
</gene>
<accession>A0A4Z2HCN7</accession>
<keyword evidence="2" id="KW-1185">Reference proteome</keyword>
<dbReference type="EMBL" id="SRLO01000291">
    <property type="protein sequence ID" value="TNN62542.1"/>
    <property type="molecule type" value="Genomic_DNA"/>
</dbReference>
<organism evidence="1 2">
    <name type="scientific">Liparis tanakae</name>
    <name type="common">Tanaka's snailfish</name>
    <dbReference type="NCBI Taxonomy" id="230148"/>
    <lineage>
        <taxon>Eukaryota</taxon>
        <taxon>Metazoa</taxon>
        <taxon>Chordata</taxon>
        <taxon>Craniata</taxon>
        <taxon>Vertebrata</taxon>
        <taxon>Euteleostomi</taxon>
        <taxon>Actinopterygii</taxon>
        <taxon>Neopterygii</taxon>
        <taxon>Teleostei</taxon>
        <taxon>Neoteleostei</taxon>
        <taxon>Acanthomorphata</taxon>
        <taxon>Eupercaria</taxon>
        <taxon>Perciformes</taxon>
        <taxon>Cottioidei</taxon>
        <taxon>Cottales</taxon>
        <taxon>Liparidae</taxon>
        <taxon>Liparis</taxon>
    </lineage>
</organism>
<dbReference type="AlphaFoldDB" id="A0A4Z2HCN7"/>